<dbReference type="InterPro" id="IPR010131">
    <property type="entry name" value="MdtP/NodT-like"/>
</dbReference>
<dbReference type="RefSeq" id="WP_309754977.1">
    <property type="nucleotide sequence ID" value="NZ_JAVJAF010000001.1"/>
</dbReference>
<gene>
    <name evidence="10" type="ORF">QE440_000597</name>
</gene>
<feature type="coiled-coil region" evidence="9">
    <location>
        <begin position="181"/>
        <end position="246"/>
    </location>
</feature>
<comment type="caution">
    <text evidence="10">The sequence shown here is derived from an EMBL/GenBank/DDBJ whole genome shotgun (WGS) entry which is preliminary data.</text>
</comment>
<dbReference type="InterPro" id="IPR003423">
    <property type="entry name" value="OMP_efflux"/>
</dbReference>
<evidence type="ECO:0000256" key="5">
    <source>
        <dbReference type="ARBA" id="ARBA00023139"/>
    </source>
</evidence>
<keyword evidence="3 8" id="KW-0812">Transmembrane</keyword>
<dbReference type="AlphaFoldDB" id="A0AAJ2EW05"/>
<dbReference type="Pfam" id="PF02321">
    <property type="entry name" value="OEP"/>
    <property type="match status" value="2"/>
</dbReference>
<evidence type="ECO:0000256" key="7">
    <source>
        <dbReference type="ARBA" id="ARBA00023288"/>
    </source>
</evidence>
<comment type="subcellular location">
    <subcellularLocation>
        <location evidence="8">Cell outer membrane</location>
        <topology evidence="8">Lipid-anchor</topology>
    </subcellularLocation>
</comment>
<evidence type="ECO:0000256" key="8">
    <source>
        <dbReference type="RuleBase" id="RU362097"/>
    </source>
</evidence>
<evidence type="ECO:0000313" key="11">
    <source>
        <dbReference type="Proteomes" id="UP001268036"/>
    </source>
</evidence>
<keyword evidence="7 8" id="KW-0449">Lipoprotein</keyword>
<keyword evidence="4 8" id="KW-0472">Membrane</keyword>
<keyword evidence="6" id="KW-0998">Cell outer membrane</keyword>
<evidence type="ECO:0000256" key="9">
    <source>
        <dbReference type="SAM" id="Coils"/>
    </source>
</evidence>
<evidence type="ECO:0000256" key="3">
    <source>
        <dbReference type="ARBA" id="ARBA00022692"/>
    </source>
</evidence>
<dbReference type="NCBIfam" id="TIGR01845">
    <property type="entry name" value="outer_NodT"/>
    <property type="match status" value="1"/>
</dbReference>
<dbReference type="Gene3D" id="2.20.200.10">
    <property type="entry name" value="Outer membrane efflux proteins (OEP)"/>
    <property type="match status" value="1"/>
</dbReference>
<reference evidence="10" key="1">
    <citation type="submission" date="2023-08" db="EMBL/GenBank/DDBJ databases">
        <title>Functional and genomic diversity of the sorghum phyllosphere microbiome.</title>
        <authorList>
            <person name="Shade A."/>
        </authorList>
    </citation>
    <scope>NUCLEOTIDE SEQUENCE</scope>
    <source>
        <strain evidence="10">SORGH_AS_0201</strain>
    </source>
</reference>
<keyword evidence="2 8" id="KW-1134">Transmembrane beta strand</keyword>
<keyword evidence="8" id="KW-0732">Signal</keyword>
<evidence type="ECO:0000256" key="4">
    <source>
        <dbReference type="ARBA" id="ARBA00023136"/>
    </source>
</evidence>
<dbReference type="Gene3D" id="1.20.1600.10">
    <property type="entry name" value="Outer membrane efflux proteins (OEP)"/>
    <property type="match status" value="1"/>
</dbReference>
<accession>A0AAJ2EW05</accession>
<protein>
    <submittedName>
        <fullName evidence="10">Multidrug efflux system outer membrane protein</fullName>
    </submittedName>
</protein>
<feature type="chain" id="PRO_5042313335" evidence="8">
    <location>
        <begin position="20"/>
        <end position="467"/>
    </location>
</feature>
<evidence type="ECO:0000256" key="1">
    <source>
        <dbReference type="ARBA" id="ARBA00007613"/>
    </source>
</evidence>
<evidence type="ECO:0000313" key="10">
    <source>
        <dbReference type="EMBL" id="MDR6232856.1"/>
    </source>
</evidence>
<organism evidence="10 11">
    <name type="scientific">Pseudomonas oryzihabitans</name>
    <dbReference type="NCBI Taxonomy" id="47885"/>
    <lineage>
        <taxon>Bacteria</taxon>
        <taxon>Pseudomonadati</taxon>
        <taxon>Pseudomonadota</taxon>
        <taxon>Gammaproteobacteria</taxon>
        <taxon>Pseudomonadales</taxon>
        <taxon>Pseudomonadaceae</taxon>
        <taxon>Pseudomonas</taxon>
    </lineage>
</organism>
<dbReference type="PROSITE" id="PS51257">
    <property type="entry name" value="PROKAR_LIPOPROTEIN"/>
    <property type="match status" value="1"/>
</dbReference>
<dbReference type="SUPFAM" id="SSF56954">
    <property type="entry name" value="Outer membrane efflux proteins (OEP)"/>
    <property type="match status" value="1"/>
</dbReference>
<feature type="signal peptide" evidence="8">
    <location>
        <begin position="1"/>
        <end position="19"/>
    </location>
</feature>
<keyword evidence="9" id="KW-0175">Coiled coil</keyword>
<dbReference type="GO" id="GO:0015562">
    <property type="term" value="F:efflux transmembrane transporter activity"/>
    <property type="evidence" value="ECO:0007669"/>
    <property type="project" value="InterPro"/>
</dbReference>
<comment type="similarity">
    <text evidence="1 8">Belongs to the outer membrane factor (OMF) (TC 1.B.17) family.</text>
</comment>
<dbReference type="GO" id="GO:0009279">
    <property type="term" value="C:cell outer membrane"/>
    <property type="evidence" value="ECO:0007669"/>
    <property type="project" value="UniProtKB-SubCell"/>
</dbReference>
<sequence>MKPVLLRCLSLCLLLTACTHPPPQTPPRADVPAQWQAGPQPAGERLDAWWQAFADPQLAPLIARARRNNPDLGAALARVEQARAQAQVATGNRWPTLQAGFNGNHERLLHGPGYSGIDTYRDDRRLDVFSLGLAASYEVDFWGGVAARARSGLATWQASAFDRDTLELTLLASVAASYLDLSAVQARAALAQRNLDNAEQVLVLVSTRQTAGAASPLELAQQRGLVARQRQQLESLRQDETNARLALATLLGEPVERLRLAAGDFARLQVPETGVGLPSELLARRPDVARAEARLAAAQADVQVARSLMLPRLTLKANLAVGADHLADLFANRYYDLAGALLAPIFNGGALRAGYRASQARQQELLENYRKALLDAFADVDRALNDSSGLDRQLHWQAQALDQAQQAFALAETRYRAGADTLLTLLDAQRSLYQAQDDAITLRLQRLKASVALFKALGGGWEAGKIR</sequence>
<evidence type="ECO:0000256" key="6">
    <source>
        <dbReference type="ARBA" id="ARBA00023237"/>
    </source>
</evidence>
<dbReference type="EMBL" id="JAVJAF010000001">
    <property type="protein sequence ID" value="MDR6232856.1"/>
    <property type="molecule type" value="Genomic_DNA"/>
</dbReference>
<evidence type="ECO:0000256" key="2">
    <source>
        <dbReference type="ARBA" id="ARBA00022452"/>
    </source>
</evidence>
<dbReference type="Proteomes" id="UP001268036">
    <property type="component" value="Unassembled WGS sequence"/>
</dbReference>
<keyword evidence="5 8" id="KW-0564">Palmitate</keyword>
<proteinExistence type="inferred from homology"/>
<name>A0AAJ2EW05_9PSED</name>
<dbReference type="PANTHER" id="PTHR30203:SF33">
    <property type="entry name" value="BLR4455 PROTEIN"/>
    <property type="match status" value="1"/>
</dbReference>
<dbReference type="PANTHER" id="PTHR30203">
    <property type="entry name" value="OUTER MEMBRANE CATION EFFLUX PROTEIN"/>
    <property type="match status" value="1"/>
</dbReference>